<dbReference type="InterPro" id="IPR036866">
    <property type="entry name" value="RibonucZ/Hydroxyglut_hydro"/>
</dbReference>
<dbReference type="SUPFAM" id="SSF56281">
    <property type="entry name" value="Metallo-hydrolase/oxidoreductase"/>
    <property type="match status" value="1"/>
</dbReference>
<proteinExistence type="predicted"/>
<dbReference type="Proteomes" id="UP000182624">
    <property type="component" value="Unassembled WGS sequence"/>
</dbReference>
<evidence type="ECO:0000313" key="1">
    <source>
        <dbReference type="EMBL" id="SFQ35263.1"/>
    </source>
</evidence>
<organism evidence="1 2">
    <name type="scientific">Butyrivibrio proteoclasticus</name>
    <dbReference type="NCBI Taxonomy" id="43305"/>
    <lineage>
        <taxon>Bacteria</taxon>
        <taxon>Bacillati</taxon>
        <taxon>Bacillota</taxon>
        <taxon>Clostridia</taxon>
        <taxon>Lachnospirales</taxon>
        <taxon>Lachnospiraceae</taxon>
        <taxon>Butyrivibrio</taxon>
    </lineage>
</organism>
<dbReference type="PANTHER" id="PTHR43546:SF8">
    <property type="entry name" value="METALLO-BETA-LACTAMASE DOMAIN-CONTAINING PROTEIN"/>
    <property type="match status" value="1"/>
</dbReference>
<dbReference type="AlphaFoldDB" id="A0A1I5XTG4"/>
<gene>
    <name evidence="1" type="ORF">SAMN04487928_13717</name>
</gene>
<dbReference type="OrthoDB" id="9789133at2"/>
<dbReference type="RefSeq" id="WP_074891466.1">
    <property type="nucleotide sequence ID" value="NZ_FOXO01000037.1"/>
</dbReference>
<accession>A0A1I5XTG4</accession>
<dbReference type="EMBL" id="FOXO01000037">
    <property type="protein sequence ID" value="SFQ35263.1"/>
    <property type="molecule type" value="Genomic_DNA"/>
</dbReference>
<sequence length="214" mass="23948">MLDNIEVFTQSSIRIKNKFATIYLDPFHMKEEPHDADYVLITHDHYDHFSVEDIRKVIKQDSMLVVPAAMEDEAGELASEVKSIVTVTPGIYKEIAGLELETIPAYNTVKPFHPRRAGWVGYILRIEGKRVYIAGDTGLTKEAKQVKCDIALVPVGGTYTMDVKRAADLINTIRPEVAIPIHYGGIVGKKSDGKSFAELVNSPVKVVEKIQYFE</sequence>
<dbReference type="Pfam" id="PF13483">
    <property type="entry name" value="Lactamase_B_3"/>
    <property type="match status" value="1"/>
</dbReference>
<dbReference type="InterPro" id="IPR050114">
    <property type="entry name" value="UPF0173_UPF0282_UlaG_hydrolase"/>
</dbReference>
<reference evidence="2" key="1">
    <citation type="submission" date="2016-10" db="EMBL/GenBank/DDBJ databases">
        <authorList>
            <person name="Varghese N."/>
            <person name="Submissions S."/>
        </authorList>
    </citation>
    <scope>NUCLEOTIDE SEQUENCE [LARGE SCALE GENOMIC DNA]</scope>
    <source>
        <strain evidence="2">P18</strain>
    </source>
</reference>
<protein>
    <submittedName>
        <fullName evidence="1">L-ascorbate metabolism protein UlaG, beta-lactamase superfamily</fullName>
    </submittedName>
</protein>
<keyword evidence="2" id="KW-1185">Reference proteome</keyword>
<dbReference type="Gene3D" id="3.60.15.10">
    <property type="entry name" value="Ribonuclease Z/Hydroxyacylglutathione hydrolase-like"/>
    <property type="match status" value="1"/>
</dbReference>
<name>A0A1I5XTG4_9FIRM</name>
<evidence type="ECO:0000313" key="2">
    <source>
        <dbReference type="Proteomes" id="UP000182624"/>
    </source>
</evidence>
<dbReference type="PANTHER" id="PTHR43546">
    <property type="entry name" value="UPF0173 METAL-DEPENDENT HYDROLASE MJ1163-RELATED"/>
    <property type="match status" value="1"/>
</dbReference>